<comment type="caution">
    <text evidence="7">The sequence shown here is derived from an EMBL/GenBank/DDBJ whole genome shotgun (WGS) entry which is preliminary data.</text>
</comment>
<dbReference type="Pfam" id="PF23274">
    <property type="entry name" value="DUF7077"/>
    <property type="match status" value="1"/>
</dbReference>
<accession>A0A8H5GIZ5</accession>
<evidence type="ECO:0000256" key="2">
    <source>
        <dbReference type="ARBA" id="ARBA00022448"/>
    </source>
</evidence>
<evidence type="ECO:0000256" key="3">
    <source>
        <dbReference type="ARBA" id="ARBA00023034"/>
    </source>
</evidence>
<keyword evidence="8" id="KW-1185">Reference proteome</keyword>
<evidence type="ECO:0000256" key="1">
    <source>
        <dbReference type="ARBA" id="ARBA00004555"/>
    </source>
</evidence>
<dbReference type="OrthoDB" id="10256906at2759"/>
<dbReference type="AlphaFoldDB" id="A0A8H5GIZ5"/>
<feature type="domain" description="TRAPPC10/Trs130 N-terminal" evidence="5">
    <location>
        <begin position="7"/>
        <end position="319"/>
    </location>
</feature>
<dbReference type="GO" id="GO:0006891">
    <property type="term" value="P:intra-Golgi vesicle-mediated transport"/>
    <property type="evidence" value="ECO:0007669"/>
    <property type="project" value="TreeGrafter"/>
</dbReference>
<evidence type="ECO:0000313" key="8">
    <source>
        <dbReference type="Proteomes" id="UP000559256"/>
    </source>
</evidence>
<proteinExistence type="predicted"/>
<dbReference type="Proteomes" id="UP000559256">
    <property type="component" value="Unassembled WGS sequence"/>
</dbReference>
<feature type="domain" description="TRAPPC10/Trs130 C-terminal" evidence="4">
    <location>
        <begin position="1042"/>
        <end position="1179"/>
    </location>
</feature>
<dbReference type="PANTHER" id="PTHR13251">
    <property type="entry name" value="EPILEPSY HOLOPROSENCEPHALY CANDIDATE 1/TMEM1"/>
    <property type="match status" value="1"/>
</dbReference>
<reference evidence="7 8" key="1">
    <citation type="journal article" date="2020" name="ISME J.">
        <title>Uncovering the hidden diversity of litter-decomposition mechanisms in mushroom-forming fungi.</title>
        <authorList>
            <person name="Floudas D."/>
            <person name="Bentzer J."/>
            <person name="Ahren D."/>
            <person name="Johansson T."/>
            <person name="Persson P."/>
            <person name="Tunlid A."/>
        </authorList>
    </citation>
    <scope>NUCLEOTIDE SEQUENCE [LARGE SCALE GENOMIC DNA]</scope>
    <source>
        <strain evidence="7 8">CBS 291.85</strain>
    </source>
</reference>
<dbReference type="Pfam" id="PF12584">
    <property type="entry name" value="TRAPPC10"/>
    <property type="match status" value="1"/>
</dbReference>
<organism evidence="7 8">
    <name type="scientific">Tetrapyrgos nigripes</name>
    <dbReference type="NCBI Taxonomy" id="182062"/>
    <lineage>
        <taxon>Eukaryota</taxon>
        <taxon>Fungi</taxon>
        <taxon>Dikarya</taxon>
        <taxon>Basidiomycota</taxon>
        <taxon>Agaricomycotina</taxon>
        <taxon>Agaricomycetes</taxon>
        <taxon>Agaricomycetidae</taxon>
        <taxon>Agaricales</taxon>
        <taxon>Marasmiineae</taxon>
        <taxon>Marasmiaceae</taxon>
        <taxon>Tetrapyrgos</taxon>
    </lineage>
</organism>
<dbReference type="PANTHER" id="PTHR13251:SF3">
    <property type="entry name" value="TRAFFICKING PROTEIN PARTICLE COMPLEX SUBUNIT 10"/>
    <property type="match status" value="1"/>
</dbReference>
<evidence type="ECO:0000313" key="7">
    <source>
        <dbReference type="EMBL" id="KAF5365787.1"/>
    </source>
</evidence>
<dbReference type="InterPro" id="IPR055505">
    <property type="entry name" value="DUF7077"/>
</dbReference>
<evidence type="ECO:0000259" key="4">
    <source>
        <dbReference type="Pfam" id="PF12584"/>
    </source>
</evidence>
<protein>
    <recommendedName>
        <fullName evidence="9">Trafficking protein particle complex subunit 10</fullName>
    </recommendedName>
</protein>
<feature type="domain" description="DUF7077" evidence="6">
    <location>
        <begin position="718"/>
        <end position="824"/>
    </location>
</feature>
<dbReference type="EMBL" id="JAACJM010000026">
    <property type="protein sequence ID" value="KAF5365787.1"/>
    <property type="molecule type" value="Genomic_DNA"/>
</dbReference>
<name>A0A8H5GIZ5_9AGAR</name>
<evidence type="ECO:0000259" key="6">
    <source>
        <dbReference type="Pfam" id="PF23274"/>
    </source>
</evidence>
<keyword evidence="3" id="KW-0333">Golgi apparatus</keyword>
<dbReference type="InterPro" id="IPR045126">
    <property type="entry name" value="TRAPPC10/Trs130"/>
</dbReference>
<dbReference type="InterPro" id="IPR056913">
    <property type="entry name" value="TRAPPC10/Trs130_N"/>
</dbReference>
<comment type="subcellular location">
    <subcellularLocation>
        <location evidence="1">Golgi apparatus</location>
    </subcellularLocation>
</comment>
<dbReference type="InterPro" id="IPR022233">
    <property type="entry name" value="TRAPPC10/Trs130_C"/>
</dbReference>
<dbReference type="GO" id="GO:1990071">
    <property type="term" value="C:TRAPPII protein complex"/>
    <property type="evidence" value="ECO:0007669"/>
    <property type="project" value="InterPro"/>
</dbReference>
<evidence type="ECO:0008006" key="9">
    <source>
        <dbReference type="Google" id="ProtNLM"/>
    </source>
</evidence>
<gene>
    <name evidence="7" type="ORF">D9758_003260</name>
</gene>
<sequence>MALQRKSVIVSYAASPSFLSSPTWDQLKQTLLSQLPLRNIHWKTPSRTSIRTIQELDISLVPLDTIRDELASQVPATLLEKPLLNLYFVTCENTDLELYRTTIKRQIKEWHATVSNRKNQEWIILHVIRPDAKIPSGAFFQLKGSVLDKLKADFNTDKRDRCVQLIWSTNPSMWGEFITKLKDGILSAFDSAVTQREDEVRRSESQRQMPGWNFCTFFILKESLASSFEGVNLCDEALLQYDELEASFYQALKEKNLSWFGVLISPAPKDDSNPLLSLSKKPYRDMILANTITVFDFRIYLLTRQCQLLAQSGRITEVCKKTGAFLGAFGRRLREVEKDLPRFFLQSWIYSSALSVVEQCDSWASNLSEAQLAVFNAGKGELVELARSQLDLIGMHIGFLPQSPPFSSVWVPILSSSEPSTTKISNTQILTALDSEDAFYSLYTHTTTRAIDLYANAGRRKFALKLHGSLAALELHRGHFDAALTTYNSLPAHYAPHMWTSLECSMLQRALETHSALGKPRNREWIHILLSFLAVYAQSSGADMLVKEEIKAAYISRLVDALKSSASELDSGKPGCSLLLSFFQTLVDLPHPDHPAISVQVSPTATLARIKDGSYLEATIHNRLPCALPIEEISVILSGKDADRQRFSVTANSLNPGASKVTLFCPTSNAGTYLLESSEIRMSRLLFNWIYRKPSTNKVPRLTKSSNMLVRIPRDLLAFDVQLRQPPRVEFGQSPTIIVAVSTGRNEVSKAVIRLSAPSVIFDCQDVSLFENDSTEAEFTLEHIILHNLSRSKTVELLVPHSDVSGFNALTISIEVDYVTADESSITRTLKVPRVISTSLPISVNVEDFFRGKQLFSKFTVSTLSHQHVRIASVLLEPPDLDTSGLKVVTSSPRKRNIMSHRYNQHIFCFRSDQTDQARFALAVWYNLSDFIPVRDPLTLDVKYRMLREEVESVIDRAIDEVLADLPEWHMHKTALHAKFIEMLESDASWVEIYTISGELNVPGKIEISEELRDPVEKVKEILRAHQHPESPHGPWHEIRIPVDVPSMTIVAAARIELRTKSPHLYAGQPISAVLSIHTTFHWGPNLNDKERQYTMQYDVEEMVKEWLVSGKKRGNFSAMDDTIFSVPITLVALHHGEFALPRVVVTALPLTDEMTMGSMAIPSTETCQVHGAEKVLILPRGGRSTFVLDMGST</sequence>
<dbReference type="GO" id="GO:0005829">
    <property type="term" value="C:cytosol"/>
    <property type="evidence" value="ECO:0007669"/>
    <property type="project" value="GOC"/>
</dbReference>
<evidence type="ECO:0000259" key="5">
    <source>
        <dbReference type="Pfam" id="PF23036"/>
    </source>
</evidence>
<dbReference type="Pfam" id="PF23036">
    <property type="entry name" value="TRAPPC10_1st"/>
    <property type="match status" value="1"/>
</dbReference>
<keyword evidence="2" id="KW-0813">Transport</keyword>
<dbReference type="GO" id="GO:0034498">
    <property type="term" value="P:early endosome to Golgi transport"/>
    <property type="evidence" value="ECO:0007669"/>
    <property type="project" value="TreeGrafter"/>
</dbReference>